<evidence type="ECO:0000256" key="3">
    <source>
        <dbReference type="ARBA" id="ARBA00022806"/>
    </source>
</evidence>
<dbReference type="GO" id="GO:0004386">
    <property type="term" value="F:helicase activity"/>
    <property type="evidence" value="ECO:0007669"/>
    <property type="project" value="UniProtKB-KW"/>
</dbReference>
<dbReference type="OrthoDB" id="9815222at2"/>
<evidence type="ECO:0000256" key="1">
    <source>
        <dbReference type="ARBA" id="ARBA00022741"/>
    </source>
</evidence>
<dbReference type="RefSeq" id="WP_115927576.1">
    <property type="nucleotide sequence ID" value="NZ_QNVV01000004.1"/>
</dbReference>
<dbReference type="GO" id="GO:0016787">
    <property type="term" value="F:hydrolase activity"/>
    <property type="evidence" value="ECO:0007669"/>
    <property type="project" value="UniProtKB-KW"/>
</dbReference>
<dbReference type="PANTHER" id="PTHR12131">
    <property type="entry name" value="ATP-DEPENDENT RNA AND DNA HELICASE"/>
    <property type="match status" value="1"/>
</dbReference>
<dbReference type="InterPro" id="IPR027417">
    <property type="entry name" value="P-loop_NTPase"/>
</dbReference>
<dbReference type="EMBL" id="QNVV01000004">
    <property type="protein sequence ID" value="REC48550.1"/>
    <property type="molecule type" value="Genomic_DNA"/>
</dbReference>
<dbReference type="InterPro" id="IPR050699">
    <property type="entry name" value="RNA-DNA_Helicase"/>
</dbReference>
<reference evidence="7 8" key="1">
    <citation type="submission" date="2018-06" db="EMBL/GenBank/DDBJ databases">
        <title>Novel Chryseobacterium species.</title>
        <authorList>
            <person name="Newman J."/>
            <person name="Hugo C."/>
            <person name="Oosthuizen L."/>
            <person name="Charimba G."/>
        </authorList>
    </citation>
    <scope>NUCLEOTIDE SEQUENCE [LARGE SCALE GENOMIC DNA]</scope>
    <source>
        <strain evidence="7 8">7_F195</strain>
    </source>
</reference>
<dbReference type="PROSITE" id="PS51192">
    <property type="entry name" value="HELICASE_ATP_BIND_1"/>
    <property type="match status" value="1"/>
</dbReference>
<dbReference type="SUPFAM" id="SSF52540">
    <property type="entry name" value="P-loop containing nucleoside triphosphate hydrolases"/>
    <property type="match status" value="1"/>
</dbReference>
<dbReference type="InterPro" id="IPR001650">
    <property type="entry name" value="Helicase_C-like"/>
</dbReference>
<organism evidence="7 8">
    <name type="scientific">Chryseobacterium pennipullorum</name>
    <dbReference type="NCBI Taxonomy" id="2258963"/>
    <lineage>
        <taxon>Bacteria</taxon>
        <taxon>Pseudomonadati</taxon>
        <taxon>Bacteroidota</taxon>
        <taxon>Flavobacteriia</taxon>
        <taxon>Flavobacteriales</taxon>
        <taxon>Weeksellaceae</taxon>
        <taxon>Chryseobacterium group</taxon>
        <taxon>Chryseobacterium</taxon>
    </lineage>
</organism>
<accession>A0A3D9B4F9</accession>
<evidence type="ECO:0000313" key="8">
    <source>
        <dbReference type="Proteomes" id="UP000256257"/>
    </source>
</evidence>
<dbReference type="InterPro" id="IPR011545">
    <property type="entry name" value="DEAD/DEAH_box_helicase_dom"/>
</dbReference>
<dbReference type="Gene3D" id="3.40.50.300">
    <property type="entry name" value="P-loop containing nucleotide triphosphate hydrolases"/>
    <property type="match status" value="2"/>
</dbReference>
<dbReference type="SMART" id="SM00487">
    <property type="entry name" value="DEXDc"/>
    <property type="match status" value="1"/>
</dbReference>
<dbReference type="Proteomes" id="UP000256257">
    <property type="component" value="Unassembled WGS sequence"/>
</dbReference>
<dbReference type="PANTHER" id="PTHR12131:SF1">
    <property type="entry name" value="ATP-DEPENDENT RNA HELICASE SUPV3L1, MITOCHONDRIAL-RELATED"/>
    <property type="match status" value="1"/>
</dbReference>
<keyword evidence="4" id="KW-0067">ATP-binding</keyword>
<evidence type="ECO:0000259" key="6">
    <source>
        <dbReference type="PROSITE" id="PS51194"/>
    </source>
</evidence>
<dbReference type="InterPro" id="IPR014001">
    <property type="entry name" value="Helicase_ATP-bd"/>
</dbReference>
<protein>
    <recommendedName>
        <fullName evidence="9">DEAD/DEAH box helicase</fullName>
    </recommendedName>
</protein>
<evidence type="ECO:0000313" key="7">
    <source>
        <dbReference type="EMBL" id="REC48550.1"/>
    </source>
</evidence>
<dbReference type="AlphaFoldDB" id="A0A3D9B4F9"/>
<comment type="caution">
    <text evidence="7">The sequence shown here is derived from an EMBL/GenBank/DDBJ whole genome shotgun (WGS) entry which is preliminary data.</text>
</comment>
<keyword evidence="3" id="KW-0347">Helicase</keyword>
<name>A0A3D9B4F9_9FLAO</name>
<dbReference type="Pfam" id="PF00270">
    <property type="entry name" value="DEAD"/>
    <property type="match status" value="1"/>
</dbReference>
<keyword evidence="1" id="KW-0547">Nucleotide-binding</keyword>
<evidence type="ECO:0000256" key="4">
    <source>
        <dbReference type="ARBA" id="ARBA00022840"/>
    </source>
</evidence>
<dbReference type="SMART" id="SM00490">
    <property type="entry name" value="HELICc"/>
    <property type="match status" value="1"/>
</dbReference>
<proteinExistence type="predicted"/>
<gene>
    <name evidence="7" type="ORF">DRF67_06945</name>
</gene>
<keyword evidence="2" id="KW-0378">Hydrolase</keyword>
<keyword evidence="8" id="KW-1185">Reference proteome</keyword>
<evidence type="ECO:0000259" key="5">
    <source>
        <dbReference type="PROSITE" id="PS51192"/>
    </source>
</evidence>
<evidence type="ECO:0000256" key="2">
    <source>
        <dbReference type="ARBA" id="ARBA00022801"/>
    </source>
</evidence>
<sequence length="822" mass="97053">MSELKLKDFRKNFQNSDFKELYETFILNREIKESDIQYLLKSAIIFLNFGDQHLQKLGYKILIVYSNRYDNYSALYDFTINKGFIPVSQFIESKRNIEKDSFFQMFFSAFQENFREQNYYLSNGQKKLTEFSKNSDKNLVIIAPTSYGKSEIIIKKILDNLDKKICVIVPSKALLAQTKKRLLNQTISDFQIQRVITHPEMYKGNEVNFISVLTQERLLRLLQKNEDLNLDLVLIDEAHNIFGDNKEDERAILLTQVIIILKKRNPNIVFNFYSPFIADYKNLTINQIELDLESESINEFIKSEKYFICDLYDGTNHLELYNQFSDQFINTNIEYNDMFHLLLQEKSAKNIIYLNRPMHIEELSDDLMARVDDDYDIGEIQETISDFIHPNYKLINCIRKGIVYHHGGMPEIIRLYVEDIFSKQNYINFVITSSTLLEGINIPAEKIFLFSTKKGKNSNLTVSQFKNLIGRVNRFSEIFNKEKGDLRLLEPNIYVVKNKYCSSNANIKKFISDRAKVESIIKDNINNVLLKNETSLNIEEKEILKSSLESLENIEPNTTNLEDIHYVSSEIAKLCYKNNIYDFNIKNSEYQLNENLNSYKEQLFPTIKTSDELIEAIYLIFFKEIEIENSNVSRLQNNSARRFYSMLIDWRSKSASYKEMIASFLYYWSKLRGEDLMIYVGTRWGQVKRHFEDRIPLYIDLRNKSNSDRVNIAILRIKEEQDFIEFNILKYIEILYELQLIEQSFFDKVKYGSSDKKIIVLLKNGFSIELAKCISREEYSPFIQININNDEVVINANIINRMEDNFENKILIFEIKYHINTL</sequence>
<dbReference type="PROSITE" id="PS51194">
    <property type="entry name" value="HELICASE_CTER"/>
    <property type="match status" value="1"/>
</dbReference>
<dbReference type="GO" id="GO:0003676">
    <property type="term" value="F:nucleic acid binding"/>
    <property type="evidence" value="ECO:0007669"/>
    <property type="project" value="InterPro"/>
</dbReference>
<evidence type="ECO:0008006" key="9">
    <source>
        <dbReference type="Google" id="ProtNLM"/>
    </source>
</evidence>
<feature type="domain" description="Helicase ATP-binding" evidence="5">
    <location>
        <begin position="130"/>
        <end position="276"/>
    </location>
</feature>
<feature type="domain" description="Helicase C-terminal" evidence="6">
    <location>
        <begin position="334"/>
        <end position="542"/>
    </location>
</feature>
<dbReference type="GO" id="GO:0005524">
    <property type="term" value="F:ATP binding"/>
    <property type="evidence" value="ECO:0007669"/>
    <property type="project" value="UniProtKB-KW"/>
</dbReference>